<dbReference type="Gene3D" id="1.10.10.10">
    <property type="entry name" value="Winged helix-like DNA-binding domain superfamily/Winged helix DNA-binding domain"/>
    <property type="match status" value="1"/>
</dbReference>
<reference evidence="11" key="1">
    <citation type="submission" date="2020-07" db="EMBL/GenBank/DDBJ databases">
        <authorList>
            <person name="Pettersson B.M.F."/>
            <person name="Behra P.R.K."/>
            <person name="Ramesh M."/>
            <person name="Das S."/>
            <person name="Dasgupta S."/>
            <person name="Kirsebom L.A."/>
        </authorList>
    </citation>
    <scope>NUCLEOTIDE SEQUENCE</scope>
    <source>
        <strain evidence="11">DSM 44615</strain>
    </source>
</reference>
<evidence type="ECO:0000313" key="11">
    <source>
        <dbReference type="EMBL" id="MCV7168366.1"/>
    </source>
</evidence>
<dbReference type="InterPro" id="IPR014048">
    <property type="entry name" value="MethylDNA_cys_MeTrfase_DNA-bd"/>
</dbReference>
<organism evidence="11 12">
    <name type="scientific">[Mycobacterium] manitobense</name>
    <dbReference type="NCBI Taxonomy" id="190147"/>
    <lineage>
        <taxon>Bacteria</taxon>
        <taxon>Bacillati</taxon>
        <taxon>Actinomycetota</taxon>
        <taxon>Actinomycetes</taxon>
        <taxon>Mycobacteriales</taxon>
        <taxon>Mycobacteriaceae</taxon>
        <taxon>Mycolicibacterium</taxon>
    </lineage>
</organism>
<dbReference type="CDD" id="cd06445">
    <property type="entry name" value="ATase"/>
    <property type="match status" value="1"/>
</dbReference>
<evidence type="ECO:0000256" key="8">
    <source>
        <dbReference type="ARBA" id="ARBA00049348"/>
    </source>
</evidence>
<evidence type="ECO:0000256" key="7">
    <source>
        <dbReference type="ARBA" id="ARBA00023204"/>
    </source>
</evidence>
<dbReference type="InterPro" id="IPR008332">
    <property type="entry name" value="MethylG_MeTrfase_N"/>
</dbReference>
<dbReference type="Pfam" id="PF02870">
    <property type="entry name" value="Methyltransf_1N"/>
    <property type="match status" value="1"/>
</dbReference>
<dbReference type="PANTHER" id="PTHR10815">
    <property type="entry name" value="METHYLATED-DNA--PROTEIN-CYSTEINE METHYLTRANSFERASE"/>
    <property type="match status" value="1"/>
</dbReference>
<keyword evidence="5" id="KW-0808">Transferase</keyword>
<dbReference type="PROSITE" id="PS00374">
    <property type="entry name" value="MGMT"/>
    <property type="match status" value="1"/>
</dbReference>
<dbReference type="EC" id="2.1.1.63" evidence="3"/>
<evidence type="ECO:0000256" key="4">
    <source>
        <dbReference type="ARBA" id="ARBA00022603"/>
    </source>
</evidence>
<keyword evidence="6" id="KW-0227">DNA damage</keyword>
<evidence type="ECO:0000256" key="6">
    <source>
        <dbReference type="ARBA" id="ARBA00022763"/>
    </source>
</evidence>
<evidence type="ECO:0000256" key="1">
    <source>
        <dbReference type="ARBA" id="ARBA00001286"/>
    </source>
</evidence>
<evidence type="ECO:0000256" key="2">
    <source>
        <dbReference type="ARBA" id="ARBA00008711"/>
    </source>
</evidence>
<dbReference type="Pfam" id="PF01035">
    <property type="entry name" value="DNA_binding_1"/>
    <property type="match status" value="1"/>
</dbReference>
<evidence type="ECO:0000313" key="12">
    <source>
        <dbReference type="Proteomes" id="UP001140293"/>
    </source>
</evidence>
<comment type="catalytic activity">
    <reaction evidence="1">
        <text>a 4-O-methyl-thymidine in DNA + L-cysteinyl-[protein] = a thymidine in DNA + S-methyl-L-cysteinyl-[protein]</text>
        <dbReference type="Rhea" id="RHEA:53428"/>
        <dbReference type="Rhea" id="RHEA-COMP:10131"/>
        <dbReference type="Rhea" id="RHEA-COMP:10132"/>
        <dbReference type="Rhea" id="RHEA-COMP:13555"/>
        <dbReference type="Rhea" id="RHEA-COMP:13556"/>
        <dbReference type="ChEBI" id="CHEBI:29950"/>
        <dbReference type="ChEBI" id="CHEBI:82612"/>
        <dbReference type="ChEBI" id="CHEBI:137386"/>
        <dbReference type="ChEBI" id="CHEBI:137387"/>
        <dbReference type="EC" id="2.1.1.63"/>
    </reaction>
</comment>
<dbReference type="NCBIfam" id="TIGR00589">
    <property type="entry name" value="ogt"/>
    <property type="match status" value="1"/>
</dbReference>
<accession>A0A9X2YJH9</accession>
<reference evidence="11" key="2">
    <citation type="journal article" date="2022" name="BMC Genomics">
        <title>Comparative genome analysis of mycobacteria focusing on tRNA and non-coding RNA.</title>
        <authorList>
            <person name="Behra P.R.K."/>
            <person name="Pettersson B.M.F."/>
            <person name="Ramesh M."/>
            <person name="Das S."/>
            <person name="Dasgupta S."/>
            <person name="Kirsebom L.A."/>
        </authorList>
    </citation>
    <scope>NUCLEOTIDE SEQUENCE</scope>
    <source>
        <strain evidence="11">DSM 44615</strain>
    </source>
</reference>
<dbReference type="Proteomes" id="UP001140293">
    <property type="component" value="Unassembled WGS sequence"/>
</dbReference>
<dbReference type="GO" id="GO:0006281">
    <property type="term" value="P:DNA repair"/>
    <property type="evidence" value="ECO:0007669"/>
    <property type="project" value="UniProtKB-KW"/>
</dbReference>
<dbReference type="AlphaFoldDB" id="A0A9X2YJH9"/>
<dbReference type="InterPro" id="IPR036631">
    <property type="entry name" value="MGMT_N_sf"/>
</dbReference>
<comment type="similarity">
    <text evidence="2">Belongs to the MGMT family.</text>
</comment>
<dbReference type="PANTHER" id="PTHR10815:SF5">
    <property type="entry name" value="METHYLATED-DNA--PROTEIN-CYSTEINE METHYLTRANSFERASE"/>
    <property type="match status" value="1"/>
</dbReference>
<keyword evidence="7" id="KW-0234">DNA repair</keyword>
<keyword evidence="4" id="KW-0489">Methyltransferase</keyword>
<dbReference type="InterPro" id="IPR036388">
    <property type="entry name" value="WH-like_DNA-bd_sf"/>
</dbReference>
<dbReference type="SUPFAM" id="SSF46767">
    <property type="entry name" value="Methylated DNA-protein cysteine methyltransferase, C-terminal domain"/>
    <property type="match status" value="1"/>
</dbReference>
<dbReference type="RefSeq" id="WP_264010556.1">
    <property type="nucleotide sequence ID" value="NZ_JACKSJ010000004.1"/>
</dbReference>
<evidence type="ECO:0000256" key="5">
    <source>
        <dbReference type="ARBA" id="ARBA00022679"/>
    </source>
</evidence>
<comment type="caution">
    <text evidence="11">The sequence shown here is derived from an EMBL/GenBank/DDBJ whole genome shotgun (WGS) entry which is preliminary data.</text>
</comment>
<dbReference type="SUPFAM" id="SSF53155">
    <property type="entry name" value="Methylated DNA-protein cysteine methyltransferase domain"/>
    <property type="match status" value="1"/>
</dbReference>
<dbReference type="InterPro" id="IPR036217">
    <property type="entry name" value="MethylDNA_cys_MeTrfase_DNAb"/>
</dbReference>
<gene>
    <name evidence="11" type="ORF">H7I41_00365</name>
</gene>
<keyword evidence="12" id="KW-1185">Reference proteome</keyword>
<feature type="domain" description="Methylated-DNA-[protein]-cysteine S-methyltransferase DNA binding" evidence="9">
    <location>
        <begin position="83"/>
        <end position="159"/>
    </location>
</feature>
<evidence type="ECO:0000256" key="3">
    <source>
        <dbReference type="ARBA" id="ARBA00011918"/>
    </source>
</evidence>
<feature type="domain" description="Methylguanine DNA methyltransferase ribonuclease-like" evidence="10">
    <location>
        <begin position="3"/>
        <end position="77"/>
    </location>
</feature>
<name>A0A9X2YJH9_9MYCO</name>
<dbReference type="Gene3D" id="3.30.160.70">
    <property type="entry name" value="Methylated DNA-protein cysteine methyltransferase domain"/>
    <property type="match status" value="1"/>
</dbReference>
<protein>
    <recommendedName>
        <fullName evidence="3">methylated-DNA--[protein]-cysteine S-methyltransferase</fullName>
        <ecNumber evidence="3">2.1.1.63</ecNumber>
    </recommendedName>
</protein>
<dbReference type="FunFam" id="1.10.10.10:FF:000214">
    <property type="entry name" value="Methylated-DNA--protein-cysteine methyltransferase"/>
    <property type="match status" value="1"/>
</dbReference>
<proteinExistence type="inferred from homology"/>
<dbReference type="GO" id="GO:0003908">
    <property type="term" value="F:methylated-DNA-[protein]-cysteine S-methyltransferase activity"/>
    <property type="evidence" value="ECO:0007669"/>
    <property type="project" value="UniProtKB-EC"/>
</dbReference>
<dbReference type="InterPro" id="IPR001497">
    <property type="entry name" value="MethylDNA_cys_MeTrfase_AS"/>
</dbReference>
<evidence type="ECO:0000259" key="9">
    <source>
        <dbReference type="Pfam" id="PF01035"/>
    </source>
</evidence>
<dbReference type="GO" id="GO:0032259">
    <property type="term" value="P:methylation"/>
    <property type="evidence" value="ECO:0007669"/>
    <property type="project" value="UniProtKB-KW"/>
</dbReference>
<evidence type="ECO:0000259" key="10">
    <source>
        <dbReference type="Pfam" id="PF02870"/>
    </source>
</evidence>
<dbReference type="EMBL" id="JACKSJ010000004">
    <property type="protein sequence ID" value="MCV7168366.1"/>
    <property type="molecule type" value="Genomic_DNA"/>
</dbReference>
<comment type="catalytic activity">
    <reaction evidence="8">
        <text>a 6-O-methyl-2'-deoxyguanosine in DNA + L-cysteinyl-[protein] = S-methyl-L-cysteinyl-[protein] + a 2'-deoxyguanosine in DNA</text>
        <dbReference type="Rhea" id="RHEA:24000"/>
        <dbReference type="Rhea" id="RHEA-COMP:10131"/>
        <dbReference type="Rhea" id="RHEA-COMP:10132"/>
        <dbReference type="Rhea" id="RHEA-COMP:11367"/>
        <dbReference type="Rhea" id="RHEA-COMP:11368"/>
        <dbReference type="ChEBI" id="CHEBI:29950"/>
        <dbReference type="ChEBI" id="CHEBI:82612"/>
        <dbReference type="ChEBI" id="CHEBI:85445"/>
        <dbReference type="ChEBI" id="CHEBI:85448"/>
        <dbReference type="EC" id="2.1.1.63"/>
    </reaction>
</comment>
<sequence length="169" mass="18259">MSIRHTVIDSPLDDLTLAAEGDALTGLYFQGHWPRPAKNGFGPRVDADTDPLLAEAQNQLCDYLVGARTTLDLPIDPRGDITQRRVWEQLTTIPYGATATYGELADTAGGLTAREIGQIVGRNPLSIVIPCHRVVGKAGRLTGYAGGVARKKLLLDLEEPAELRAARLF</sequence>